<dbReference type="Gene3D" id="3.30.110.40">
    <property type="entry name" value="TusA-like domain"/>
    <property type="match status" value="1"/>
</dbReference>
<dbReference type="PANTHER" id="PTHR33279:SF6">
    <property type="entry name" value="SULFUR CARRIER PROTEIN YEDF-RELATED"/>
    <property type="match status" value="1"/>
</dbReference>
<protein>
    <submittedName>
        <fullName evidence="4">Sulfurtransferase TusA family protein</fullName>
    </submittedName>
</protein>
<dbReference type="InterPro" id="IPR036868">
    <property type="entry name" value="TusA-like_sf"/>
</dbReference>
<dbReference type="PANTHER" id="PTHR33279">
    <property type="entry name" value="SULFUR CARRIER PROTEIN YEDF-RELATED"/>
    <property type="match status" value="1"/>
</dbReference>
<evidence type="ECO:0000313" key="5">
    <source>
        <dbReference type="Proteomes" id="UP001589789"/>
    </source>
</evidence>
<evidence type="ECO:0000259" key="3">
    <source>
        <dbReference type="PROSITE" id="PS01148"/>
    </source>
</evidence>
<evidence type="ECO:0000256" key="1">
    <source>
        <dbReference type="ARBA" id="ARBA00008984"/>
    </source>
</evidence>
<feature type="region of interest" description="Disordered" evidence="2">
    <location>
        <begin position="84"/>
        <end position="103"/>
    </location>
</feature>
<dbReference type="Proteomes" id="UP001589789">
    <property type="component" value="Unassembled WGS sequence"/>
</dbReference>
<sequence>MAPPPAPPKPPKNETLLDVQGLTCPLPVLKANKALRALPAGARLTVLATDAASVADFQAFCRETGHALVSFSESAGVYRYTLRKREEDKGASPGPPAAAGEAG</sequence>
<organism evidence="4 5">
    <name type="scientific">Muricoccus vinaceus</name>
    <dbReference type="NCBI Taxonomy" id="424704"/>
    <lineage>
        <taxon>Bacteria</taxon>
        <taxon>Pseudomonadati</taxon>
        <taxon>Pseudomonadota</taxon>
        <taxon>Alphaproteobacteria</taxon>
        <taxon>Acetobacterales</taxon>
        <taxon>Roseomonadaceae</taxon>
        <taxon>Muricoccus</taxon>
    </lineage>
</organism>
<dbReference type="RefSeq" id="WP_377047941.1">
    <property type="nucleotide sequence ID" value="NZ_JBHLVZ010000001.1"/>
</dbReference>
<dbReference type="SUPFAM" id="SSF64307">
    <property type="entry name" value="SirA-like"/>
    <property type="match status" value="1"/>
</dbReference>
<accession>A0ABV6IK03</accession>
<evidence type="ECO:0000256" key="2">
    <source>
        <dbReference type="SAM" id="MobiDB-lite"/>
    </source>
</evidence>
<dbReference type="PROSITE" id="PS01148">
    <property type="entry name" value="UPF0033"/>
    <property type="match status" value="1"/>
</dbReference>
<name>A0ABV6IK03_9PROT</name>
<keyword evidence="5" id="KW-1185">Reference proteome</keyword>
<comment type="caution">
    <text evidence="4">The sequence shown here is derived from an EMBL/GenBank/DDBJ whole genome shotgun (WGS) entry which is preliminary data.</text>
</comment>
<proteinExistence type="inferred from homology"/>
<dbReference type="CDD" id="cd00291">
    <property type="entry name" value="SirA_YedF_YeeD"/>
    <property type="match status" value="1"/>
</dbReference>
<comment type="similarity">
    <text evidence="1">Belongs to the sulfur carrier protein TusA family.</text>
</comment>
<gene>
    <name evidence="4" type="ORF">ACFFIC_00025</name>
</gene>
<evidence type="ECO:0000313" key="4">
    <source>
        <dbReference type="EMBL" id="MFC0383933.1"/>
    </source>
</evidence>
<dbReference type="EMBL" id="JBHLVZ010000001">
    <property type="protein sequence ID" value="MFC0383933.1"/>
    <property type="molecule type" value="Genomic_DNA"/>
</dbReference>
<dbReference type="InterPro" id="IPR001455">
    <property type="entry name" value="TusA-like"/>
</dbReference>
<dbReference type="Pfam" id="PF01206">
    <property type="entry name" value="TusA"/>
    <property type="match status" value="1"/>
</dbReference>
<feature type="domain" description="UPF0033" evidence="3">
    <location>
        <begin position="17"/>
        <end position="41"/>
    </location>
</feature>
<reference evidence="4 5" key="1">
    <citation type="submission" date="2024-09" db="EMBL/GenBank/DDBJ databases">
        <authorList>
            <person name="Sun Q."/>
            <person name="Mori K."/>
        </authorList>
    </citation>
    <scope>NUCLEOTIDE SEQUENCE [LARGE SCALE GENOMIC DNA]</scope>
    <source>
        <strain evidence="4 5">CCM 7468</strain>
    </source>
</reference>